<name>A0A0M2HGH8_MICTR</name>
<dbReference type="Pfam" id="PF19833">
    <property type="entry name" value="RecG_dom3_C"/>
    <property type="match status" value="1"/>
</dbReference>
<keyword evidence="3 11" id="KW-0378">Hydrolase</keyword>
<dbReference type="Gene3D" id="3.40.50.300">
    <property type="entry name" value="P-loop containing nucleotide triphosphate hydrolases"/>
    <property type="match status" value="2"/>
</dbReference>
<dbReference type="PROSITE" id="PS51192">
    <property type="entry name" value="HELICASE_ATP_BIND_1"/>
    <property type="match status" value="1"/>
</dbReference>
<keyword evidence="7" id="KW-0234">DNA repair</keyword>
<keyword evidence="4 11" id="KW-0347">Helicase</keyword>
<dbReference type="SUPFAM" id="SSF52540">
    <property type="entry name" value="P-loop containing nucleoside triphosphate hydrolases"/>
    <property type="match status" value="2"/>
</dbReference>
<dbReference type="SMART" id="SM00490">
    <property type="entry name" value="HELICc"/>
    <property type="match status" value="1"/>
</dbReference>
<dbReference type="GO" id="GO:0003678">
    <property type="term" value="F:DNA helicase activity"/>
    <property type="evidence" value="ECO:0007669"/>
    <property type="project" value="TreeGrafter"/>
</dbReference>
<dbReference type="PATRIC" id="fig|69370.6.peg.1499"/>
<dbReference type="GO" id="GO:0006281">
    <property type="term" value="P:DNA repair"/>
    <property type="evidence" value="ECO:0007669"/>
    <property type="project" value="UniProtKB-KW"/>
</dbReference>
<comment type="caution">
    <text evidence="11">The sequence shown here is derived from an EMBL/GenBank/DDBJ whole genome shotgun (WGS) entry which is preliminary data.</text>
</comment>
<evidence type="ECO:0000256" key="3">
    <source>
        <dbReference type="ARBA" id="ARBA00022801"/>
    </source>
</evidence>
<evidence type="ECO:0000256" key="8">
    <source>
        <dbReference type="ARBA" id="ARBA00049819"/>
    </source>
</evidence>
<feature type="domain" description="Helicase ATP-binding" evidence="9">
    <location>
        <begin position="280"/>
        <end position="444"/>
    </location>
</feature>
<dbReference type="Pfam" id="PF17191">
    <property type="entry name" value="RecG_wedge"/>
    <property type="match status" value="1"/>
</dbReference>
<proteinExistence type="predicted"/>
<dbReference type="Pfam" id="PF00270">
    <property type="entry name" value="DEAD"/>
    <property type="match status" value="1"/>
</dbReference>
<dbReference type="PANTHER" id="PTHR47964:SF1">
    <property type="entry name" value="ATP-DEPENDENT DNA HELICASE HOMOLOG RECG, CHLOROPLASTIC"/>
    <property type="match status" value="1"/>
</dbReference>
<dbReference type="SUPFAM" id="SSF50249">
    <property type="entry name" value="Nucleic acid-binding proteins"/>
    <property type="match status" value="1"/>
</dbReference>
<organism evidence="11 12">
    <name type="scientific">Microbacterium trichothecenolyticum</name>
    <name type="common">Aureobacterium trichothecenolyticum</name>
    <dbReference type="NCBI Taxonomy" id="69370"/>
    <lineage>
        <taxon>Bacteria</taxon>
        <taxon>Bacillati</taxon>
        <taxon>Actinomycetota</taxon>
        <taxon>Actinomycetes</taxon>
        <taxon>Micrococcales</taxon>
        <taxon>Microbacteriaceae</taxon>
        <taxon>Microbacterium</taxon>
    </lineage>
</organism>
<dbReference type="GO" id="GO:0005524">
    <property type="term" value="F:ATP binding"/>
    <property type="evidence" value="ECO:0007669"/>
    <property type="project" value="UniProtKB-KW"/>
</dbReference>
<keyword evidence="12" id="KW-1185">Reference proteome</keyword>
<evidence type="ECO:0000256" key="6">
    <source>
        <dbReference type="ARBA" id="ARBA00023125"/>
    </source>
</evidence>
<evidence type="ECO:0000256" key="1">
    <source>
        <dbReference type="ARBA" id="ARBA00022741"/>
    </source>
</evidence>
<protein>
    <recommendedName>
        <fullName evidence="8">Probable DNA 3'-5' helicase RecG</fullName>
    </recommendedName>
</protein>
<keyword evidence="6" id="KW-0238">DNA-binding</keyword>
<evidence type="ECO:0000313" key="12">
    <source>
        <dbReference type="Proteomes" id="UP000034098"/>
    </source>
</evidence>
<accession>A0A0M2HGH8</accession>
<evidence type="ECO:0000256" key="5">
    <source>
        <dbReference type="ARBA" id="ARBA00022840"/>
    </source>
</evidence>
<dbReference type="InterPro" id="IPR027417">
    <property type="entry name" value="P-loop_NTPase"/>
</dbReference>
<evidence type="ECO:0000313" key="11">
    <source>
        <dbReference type="EMBL" id="KJL43409.1"/>
    </source>
</evidence>
<evidence type="ECO:0000259" key="10">
    <source>
        <dbReference type="PROSITE" id="PS51194"/>
    </source>
</evidence>
<dbReference type="GO" id="GO:0003677">
    <property type="term" value="F:DNA binding"/>
    <property type="evidence" value="ECO:0007669"/>
    <property type="project" value="UniProtKB-KW"/>
</dbReference>
<dbReference type="InterPro" id="IPR033454">
    <property type="entry name" value="RecG_wedge"/>
</dbReference>
<reference evidence="11 12" key="1">
    <citation type="submission" date="2015-02" db="EMBL/GenBank/DDBJ databases">
        <title>Draft genome sequences of ten Microbacterium spp. with emphasis on heavy metal contaminated environments.</title>
        <authorList>
            <person name="Corretto E."/>
        </authorList>
    </citation>
    <scope>NUCLEOTIDE SEQUENCE [LARGE SCALE GENOMIC DNA]</scope>
    <source>
        <strain evidence="11 12">DSM 8608</strain>
    </source>
</reference>
<dbReference type="OrthoDB" id="9804325at2"/>
<dbReference type="EMBL" id="JYJA01000031">
    <property type="protein sequence ID" value="KJL43409.1"/>
    <property type="molecule type" value="Genomic_DNA"/>
</dbReference>
<dbReference type="Pfam" id="PF00271">
    <property type="entry name" value="Helicase_C"/>
    <property type="match status" value="1"/>
</dbReference>
<sequence>MASFTLDSSLGGAIGGKTAAALERAFGMTTVGDLLVHYPRRYARHGELTPISTLPLGEPVTIVAEVRRVSERRMKNRNGSLLEVVISDGNGEMSLTFFNQSWRVRDLQPGRQGIFAGKVGIYKGVQQLAHPDYELFEDADTARLKVQANANLPIPIYPATSTVASWQLQKIVELVLDGLGEVPEPLTDELRARHGLIEARSAIEHIHRPTDFEQIDPARATLRMQEAFVLQVALLQQRQFVRALSATRRAPGTLLERFDEGLPFPRTPDQITVGDDVARDLHGDWPMNRLVQGEVGSGKTLVALRAMLQVAQSGGQSALIAPTEVLAAQHVRSIARMLGPKLAPELMPTLLTGQLPAAERRKAALRAASGQALIVVGTHALLSESTTFADLGLVVVDEQHRFGVEQRESLRAKGSSPHALVLTATPIPRTVAMTVFGDLDVSTIRTMPAGRAGIETFVAPLAERPGWFARVWERVAEEVAQGRQAFVVCAAIDAEKLTKDDTADEPAGDTGGEASRTRWGVVQVADLLSRHPSFSEIRVEVLHGKMPSDEKDAVMQAFARGDIDVLVATTVVEVGVDVPNASTMAILEADRFGVSQLHQLRGRVGRGGIPGLCLLVTEAPVGSPARERVEAVASTLDGFALAEIDLELRGEGDVLGDAQSGARSSLRLLRVVKDADIISEARVAAEKLLAEDPALLRHPGLAAALERNVGMAERAALAKN</sequence>
<dbReference type="Gene3D" id="2.40.50.140">
    <property type="entry name" value="Nucleic acid-binding proteins"/>
    <property type="match status" value="1"/>
</dbReference>
<dbReference type="InterPro" id="IPR045562">
    <property type="entry name" value="RecG_dom3_C"/>
</dbReference>
<evidence type="ECO:0000259" key="9">
    <source>
        <dbReference type="PROSITE" id="PS51192"/>
    </source>
</evidence>
<feature type="domain" description="Helicase C-terminal" evidence="10">
    <location>
        <begin position="496"/>
        <end position="647"/>
    </location>
</feature>
<dbReference type="AlphaFoldDB" id="A0A0M2HGH8"/>
<dbReference type="SMART" id="SM00487">
    <property type="entry name" value="DEXDc"/>
    <property type="match status" value="1"/>
</dbReference>
<dbReference type="CDD" id="cd04488">
    <property type="entry name" value="RecG_wedge_OBF"/>
    <property type="match status" value="1"/>
</dbReference>
<keyword evidence="5" id="KW-0067">ATP-binding</keyword>
<dbReference type="GO" id="GO:0016787">
    <property type="term" value="F:hydrolase activity"/>
    <property type="evidence" value="ECO:0007669"/>
    <property type="project" value="UniProtKB-KW"/>
</dbReference>
<evidence type="ECO:0000256" key="7">
    <source>
        <dbReference type="ARBA" id="ARBA00023204"/>
    </source>
</evidence>
<dbReference type="PANTHER" id="PTHR47964">
    <property type="entry name" value="ATP-DEPENDENT DNA HELICASE HOMOLOG RECG, CHLOROPLASTIC"/>
    <property type="match status" value="1"/>
</dbReference>
<evidence type="ECO:0000256" key="4">
    <source>
        <dbReference type="ARBA" id="ARBA00022806"/>
    </source>
</evidence>
<dbReference type="InterPro" id="IPR011545">
    <property type="entry name" value="DEAD/DEAH_box_helicase_dom"/>
</dbReference>
<dbReference type="InterPro" id="IPR047112">
    <property type="entry name" value="RecG/Mfd"/>
</dbReference>
<dbReference type="InterPro" id="IPR001650">
    <property type="entry name" value="Helicase_C-like"/>
</dbReference>
<evidence type="ECO:0000256" key="2">
    <source>
        <dbReference type="ARBA" id="ARBA00022763"/>
    </source>
</evidence>
<dbReference type="Proteomes" id="UP000034098">
    <property type="component" value="Unassembled WGS sequence"/>
</dbReference>
<dbReference type="PROSITE" id="PS51194">
    <property type="entry name" value="HELICASE_CTER"/>
    <property type="match status" value="1"/>
</dbReference>
<dbReference type="InterPro" id="IPR014001">
    <property type="entry name" value="Helicase_ATP-bd"/>
</dbReference>
<dbReference type="RefSeq" id="WP_045297916.1">
    <property type="nucleotide sequence ID" value="NZ_JYJA01000031.1"/>
</dbReference>
<keyword evidence="1" id="KW-0547">Nucleotide-binding</keyword>
<gene>
    <name evidence="11" type="primary">recG</name>
    <name evidence="11" type="ORF">RS82_01461</name>
</gene>
<dbReference type="InterPro" id="IPR012340">
    <property type="entry name" value="NA-bd_OB-fold"/>
</dbReference>
<keyword evidence="2" id="KW-0227">DNA damage</keyword>